<evidence type="ECO:0000313" key="5">
    <source>
        <dbReference type="Proteomes" id="UP000516437"/>
    </source>
</evidence>
<dbReference type="EMBL" id="RXIC02000025">
    <property type="protein sequence ID" value="KAB1206109.1"/>
    <property type="molecule type" value="Genomic_DNA"/>
</dbReference>
<name>A0A6A1V0D1_9ROSI</name>
<evidence type="ECO:0000259" key="3">
    <source>
        <dbReference type="PROSITE" id="PS51676"/>
    </source>
</evidence>
<dbReference type="InterPro" id="IPR036517">
    <property type="entry name" value="FF_domain_sf"/>
</dbReference>
<dbReference type="Pfam" id="PF01846">
    <property type="entry name" value="FF"/>
    <property type="match status" value="3"/>
</dbReference>
<feature type="compositionally biased region" description="Low complexity" evidence="2">
    <location>
        <begin position="94"/>
        <end position="108"/>
    </location>
</feature>
<gene>
    <name evidence="4" type="ORF">CJ030_MR7G011662</name>
</gene>
<evidence type="ECO:0000313" key="4">
    <source>
        <dbReference type="EMBL" id="KAB1206109.1"/>
    </source>
</evidence>
<accession>A0A6A1V0D1</accession>
<evidence type="ECO:0000256" key="1">
    <source>
        <dbReference type="ARBA" id="ARBA00022737"/>
    </source>
</evidence>
<dbReference type="FunFam" id="1.10.10.440:FF:000031">
    <property type="entry name" value="Pre-mRNA-processing protein 40C isoform C"/>
    <property type="match status" value="1"/>
</dbReference>
<comment type="caution">
    <text evidence="4">The sequence shown here is derived from an EMBL/GenBank/DDBJ whole genome shotgun (WGS) entry which is preliminary data.</text>
</comment>
<feature type="compositionally biased region" description="Basic and acidic residues" evidence="2">
    <location>
        <begin position="128"/>
        <end position="140"/>
    </location>
</feature>
<proteinExistence type="predicted"/>
<organism evidence="4 5">
    <name type="scientific">Morella rubra</name>
    <name type="common">Chinese bayberry</name>
    <dbReference type="NCBI Taxonomy" id="262757"/>
    <lineage>
        <taxon>Eukaryota</taxon>
        <taxon>Viridiplantae</taxon>
        <taxon>Streptophyta</taxon>
        <taxon>Embryophyta</taxon>
        <taxon>Tracheophyta</taxon>
        <taxon>Spermatophyta</taxon>
        <taxon>Magnoliopsida</taxon>
        <taxon>eudicotyledons</taxon>
        <taxon>Gunneridae</taxon>
        <taxon>Pentapetalae</taxon>
        <taxon>rosids</taxon>
        <taxon>fabids</taxon>
        <taxon>Fagales</taxon>
        <taxon>Myricaceae</taxon>
        <taxon>Morella</taxon>
    </lineage>
</organism>
<dbReference type="Proteomes" id="UP000516437">
    <property type="component" value="Chromosome 7"/>
</dbReference>
<feature type="region of interest" description="Disordered" evidence="2">
    <location>
        <begin position="412"/>
        <end position="439"/>
    </location>
</feature>
<sequence length="517" mass="59233">MFTDKLPAYQVVSFQILDISSWQIPSEVTELKRKQDEEHLISFRHTSLSTEKGSAPVILNAPAISTGGRDAIRTSIVPGSASALDLIKRKLQDSGSPVSSSPGPVPSGIAASELNGSRAVDTTVKGLQSEDSRDKLKDANGDGNMSDSSSDSEDTDSGPTKEECITQFKEMLKERGVAPFSKWDKELPKIVFDPRFKAIPSYSARRSLFEHYVKTRAEEERKEKRAAQKAAIEGFKQLLDEASEEIDHNTDFQTFRKKWGTDPRFEVLDRKDREHLFNERVIPLKRAAEEKAQVLRIAAATSFKSMLRDKGDITVDSRWSKVGAVVQGSSLFICWKSLEMILLCSQENAFSSVFKDAVHIIESFIFYYLNLVRMMVKNSLRSDPRYKLVKHEDREVLFIEYLSELKAREEESEREAKAKREEQEKLKEREREFRKRKEREEQEMERVRVKVRRKEAVASFQALLVETIKDAQASWTESRPKLEKDPQGRATNPDLDPSDTEKLFREHMKMLNELCHF</sequence>
<dbReference type="GO" id="GO:0003712">
    <property type="term" value="F:transcription coregulator activity"/>
    <property type="evidence" value="ECO:0007669"/>
    <property type="project" value="TreeGrafter"/>
</dbReference>
<dbReference type="FunFam" id="1.10.10.440:FF:000020">
    <property type="entry name" value="Pre-mRNA-processing protein 40C"/>
    <property type="match status" value="1"/>
</dbReference>
<protein>
    <submittedName>
        <fullName evidence="4">Pre-mRNA-processing protein 40C</fullName>
    </submittedName>
</protein>
<feature type="compositionally biased region" description="Basic and acidic residues" evidence="2">
    <location>
        <begin position="478"/>
        <end position="487"/>
    </location>
</feature>
<feature type="domain" description="FF" evidence="3">
    <location>
        <begin position="228"/>
        <end position="283"/>
    </location>
</feature>
<evidence type="ECO:0000256" key="2">
    <source>
        <dbReference type="SAM" id="MobiDB-lite"/>
    </source>
</evidence>
<dbReference type="OrthoDB" id="187617at2759"/>
<dbReference type="SUPFAM" id="SSF81698">
    <property type="entry name" value="FF domain"/>
    <property type="match status" value="4"/>
</dbReference>
<dbReference type="Gene3D" id="1.10.10.440">
    <property type="entry name" value="FF domain"/>
    <property type="match status" value="4"/>
</dbReference>
<dbReference type="FunFam" id="1.10.10.440:FF:000021">
    <property type="entry name" value="pre-mRNA-processing protein 40C isoform X1"/>
    <property type="match status" value="1"/>
</dbReference>
<feature type="region of interest" description="Disordered" evidence="2">
    <location>
        <begin position="474"/>
        <end position="499"/>
    </location>
</feature>
<dbReference type="GO" id="GO:0070063">
    <property type="term" value="F:RNA polymerase binding"/>
    <property type="evidence" value="ECO:0007669"/>
    <property type="project" value="InterPro"/>
</dbReference>
<feature type="domain" description="FF" evidence="3">
    <location>
        <begin position="453"/>
        <end position="510"/>
    </location>
</feature>
<keyword evidence="1" id="KW-0677">Repeat</keyword>
<keyword evidence="5" id="KW-1185">Reference proteome</keyword>
<dbReference type="InterPro" id="IPR002713">
    <property type="entry name" value="FF_domain"/>
</dbReference>
<feature type="region of interest" description="Disordered" evidence="2">
    <location>
        <begin position="93"/>
        <end position="160"/>
    </location>
</feature>
<dbReference type="PROSITE" id="PS51676">
    <property type="entry name" value="FF"/>
    <property type="match status" value="3"/>
</dbReference>
<dbReference type="AlphaFoldDB" id="A0A6A1V0D1"/>
<reference evidence="4 5" key="1">
    <citation type="journal article" date="2019" name="Plant Biotechnol. J.">
        <title>The red bayberry genome and genetic basis of sex determination.</title>
        <authorList>
            <person name="Jia H.M."/>
            <person name="Jia H.J."/>
            <person name="Cai Q.L."/>
            <person name="Wang Y."/>
            <person name="Zhao H.B."/>
            <person name="Yang W.F."/>
            <person name="Wang G.Y."/>
            <person name="Li Y.H."/>
            <person name="Zhan D.L."/>
            <person name="Shen Y.T."/>
            <person name="Niu Q.F."/>
            <person name="Chang L."/>
            <person name="Qiu J."/>
            <person name="Zhao L."/>
            <person name="Xie H.B."/>
            <person name="Fu W.Y."/>
            <person name="Jin J."/>
            <person name="Li X.W."/>
            <person name="Jiao Y."/>
            <person name="Zhou C.C."/>
            <person name="Tu T."/>
            <person name="Chai C.Y."/>
            <person name="Gao J.L."/>
            <person name="Fan L.J."/>
            <person name="van de Weg E."/>
            <person name="Wang J.Y."/>
            <person name="Gao Z.S."/>
        </authorList>
    </citation>
    <scope>NUCLEOTIDE SEQUENCE [LARGE SCALE GENOMIC DNA]</scope>
    <source>
        <tissue evidence="4">Leaves</tissue>
    </source>
</reference>
<dbReference type="SMART" id="SM00441">
    <property type="entry name" value="FF"/>
    <property type="match status" value="3"/>
</dbReference>
<dbReference type="GO" id="GO:0005634">
    <property type="term" value="C:nucleus"/>
    <property type="evidence" value="ECO:0007669"/>
    <property type="project" value="TreeGrafter"/>
</dbReference>
<dbReference type="PANTHER" id="PTHR15377">
    <property type="entry name" value="TRANSCRIPTION ELONGATION REGULATOR 1"/>
    <property type="match status" value="1"/>
</dbReference>
<dbReference type="InterPro" id="IPR045148">
    <property type="entry name" value="TCRG1-like"/>
</dbReference>
<dbReference type="PANTHER" id="PTHR15377:SF3">
    <property type="entry name" value="WW DOMAIN-CONTAINING PROTEIN"/>
    <property type="match status" value="1"/>
</dbReference>
<feature type="domain" description="FF" evidence="3">
    <location>
        <begin position="161"/>
        <end position="215"/>
    </location>
</feature>